<name>A0A212L6P0_9BACT</name>
<proteinExistence type="predicted"/>
<reference evidence="1" key="1">
    <citation type="submission" date="2016-08" db="EMBL/GenBank/DDBJ databases">
        <authorList>
            <person name="Seilhamer J.J."/>
        </authorList>
    </citation>
    <scope>NUCLEOTIDE SEQUENCE</scope>
    <source>
        <strain evidence="1">86-1</strain>
    </source>
</reference>
<dbReference type="EMBL" id="FMJC01000002">
    <property type="protein sequence ID" value="SCM73188.1"/>
    <property type="molecule type" value="Genomic_DNA"/>
</dbReference>
<dbReference type="AlphaFoldDB" id="A0A212L6P0"/>
<sequence length="58" mass="6751">MVGLWWPKSCCMSYVCLLRFDQTDGKIVPKGMEPEWRDLRLFAKPPHTMVRDGSARLP</sequence>
<accession>A0A212L6P0</accession>
<protein>
    <submittedName>
        <fullName evidence="1">Uncharacterized protein</fullName>
    </submittedName>
</protein>
<gene>
    <name evidence="1" type="ORF">KL86DES1_21114</name>
</gene>
<evidence type="ECO:0000313" key="1">
    <source>
        <dbReference type="EMBL" id="SCM73188.1"/>
    </source>
</evidence>
<organism evidence="1">
    <name type="scientific">uncultured Desulfovibrio sp</name>
    <dbReference type="NCBI Taxonomy" id="167968"/>
    <lineage>
        <taxon>Bacteria</taxon>
        <taxon>Pseudomonadati</taxon>
        <taxon>Thermodesulfobacteriota</taxon>
        <taxon>Desulfovibrionia</taxon>
        <taxon>Desulfovibrionales</taxon>
        <taxon>Desulfovibrionaceae</taxon>
        <taxon>Desulfovibrio</taxon>
        <taxon>environmental samples</taxon>
    </lineage>
</organism>